<comment type="caution">
    <text evidence="1">The sequence shown here is derived from an EMBL/GenBank/DDBJ whole genome shotgun (WGS) entry which is preliminary data.</text>
</comment>
<accession>A0A5B7DXG7</accession>
<evidence type="ECO:0000313" key="2">
    <source>
        <dbReference type="Proteomes" id="UP000324222"/>
    </source>
</evidence>
<gene>
    <name evidence="1" type="ORF">E2C01_019142</name>
</gene>
<organism evidence="1 2">
    <name type="scientific">Portunus trituberculatus</name>
    <name type="common">Swimming crab</name>
    <name type="synonym">Neptunus trituberculatus</name>
    <dbReference type="NCBI Taxonomy" id="210409"/>
    <lineage>
        <taxon>Eukaryota</taxon>
        <taxon>Metazoa</taxon>
        <taxon>Ecdysozoa</taxon>
        <taxon>Arthropoda</taxon>
        <taxon>Crustacea</taxon>
        <taxon>Multicrustacea</taxon>
        <taxon>Malacostraca</taxon>
        <taxon>Eumalacostraca</taxon>
        <taxon>Eucarida</taxon>
        <taxon>Decapoda</taxon>
        <taxon>Pleocyemata</taxon>
        <taxon>Brachyura</taxon>
        <taxon>Eubrachyura</taxon>
        <taxon>Portunoidea</taxon>
        <taxon>Portunidae</taxon>
        <taxon>Portuninae</taxon>
        <taxon>Portunus</taxon>
    </lineage>
</organism>
<protein>
    <submittedName>
        <fullName evidence="1">Uncharacterized protein</fullName>
    </submittedName>
</protein>
<dbReference type="Proteomes" id="UP000324222">
    <property type="component" value="Unassembled WGS sequence"/>
</dbReference>
<evidence type="ECO:0000313" key="1">
    <source>
        <dbReference type="EMBL" id="MPC26015.1"/>
    </source>
</evidence>
<name>A0A5B7DXG7_PORTR</name>
<dbReference type="AlphaFoldDB" id="A0A5B7DXG7"/>
<dbReference type="EMBL" id="VSRR010001541">
    <property type="protein sequence ID" value="MPC26015.1"/>
    <property type="molecule type" value="Genomic_DNA"/>
</dbReference>
<reference evidence="1" key="1">
    <citation type="submission" date="2019-05" db="EMBL/GenBank/DDBJ databases">
        <title>Another draft genome of Portunus trituberculatus and its Hox gene families provides insights of decapod evolution.</title>
        <authorList>
            <person name="Jeong J.-H."/>
            <person name="Song I."/>
            <person name="Kim S."/>
            <person name="Choi T."/>
            <person name="Kim D."/>
            <person name="Ryu S."/>
            <person name="Kim W."/>
        </authorList>
    </citation>
    <scope>NUCLEOTIDE SEQUENCE [LARGE SCALE GENOMIC DNA]</scope>
    <source>
        <tissue evidence="1">Muscle</tissue>
    </source>
</reference>
<proteinExistence type="predicted"/>
<sequence>MHKYRASHPYTPCVSKPPIVHVLLNQHGSQTACKANLSLATQCPGCAGHHTATQDNTQPVTRGNTCTLTSASTSVAWPIRVSCTTAGLHACK</sequence>
<keyword evidence="2" id="KW-1185">Reference proteome</keyword>